<name>Q16L07_AEDAE</name>
<dbReference type="PaxDb" id="7159-AAEL012805-PA"/>
<keyword evidence="2" id="KW-0479">Metal-binding</keyword>
<dbReference type="GO" id="GO:0046872">
    <property type="term" value="F:metal ion binding"/>
    <property type="evidence" value="ECO:0007669"/>
    <property type="project" value="UniProtKB-KW"/>
</dbReference>
<dbReference type="OMA" id="DEMIVSH"/>
<dbReference type="Pfam" id="PF13359">
    <property type="entry name" value="DDE_Tnp_4"/>
    <property type="match status" value="1"/>
</dbReference>
<dbReference type="Proteomes" id="UP000682892">
    <property type="component" value="Unassembled WGS sequence"/>
</dbReference>
<proteinExistence type="predicted"/>
<dbReference type="PhylomeDB" id="Q16L07"/>
<dbReference type="eggNOG" id="ENOG502S42C">
    <property type="taxonomic scope" value="Eukaryota"/>
</dbReference>
<evidence type="ECO:0000313" key="4">
    <source>
        <dbReference type="EMBL" id="EAT34998.1"/>
    </source>
</evidence>
<sequence>MKPSSPVLQSITYSQYKSCNTLKYLISCTPCGLVTFISKAFPGRASDQKIVRKSGYLSLIKPGAGVLADRGFKNVASDVASAGGVLIRPPSVSNDEPLSKEDSLLAKEIASVRIHIERLIRRFREFNMCAPHAEISSSLFDKFDDIVIIVAGLVNLQAKLIR</sequence>
<organism evidence="4 5">
    <name type="scientific">Aedes aegypti</name>
    <name type="common">Yellowfever mosquito</name>
    <name type="synonym">Culex aegypti</name>
    <dbReference type="NCBI Taxonomy" id="7159"/>
    <lineage>
        <taxon>Eukaryota</taxon>
        <taxon>Metazoa</taxon>
        <taxon>Ecdysozoa</taxon>
        <taxon>Arthropoda</taxon>
        <taxon>Hexapoda</taxon>
        <taxon>Insecta</taxon>
        <taxon>Pterygota</taxon>
        <taxon>Neoptera</taxon>
        <taxon>Endopterygota</taxon>
        <taxon>Diptera</taxon>
        <taxon>Nematocera</taxon>
        <taxon>Culicoidea</taxon>
        <taxon>Culicidae</taxon>
        <taxon>Culicinae</taxon>
        <taxon>Aedini</taxon>
        <taxon>Aedes</taxon>
        <taxon>Stegomyia</taxon>
    </lineage>
</organism>
<reference evidence="4" key="2">
    <citation type="journal article" date="2007" name="Science">
        <title>Genome sequence of Aedes aegypti, a major arbovirus vector.</title>
        <authorList>
            <person name="Nene V."/>
            <person name="Wortman J.R."/>
            <person name="Lawson D."/>
            <person name="Haas B."/>
            <person name="Kodira C."/>
            <person name="Tu Z.J."/>
            <person name="Loftus B."/>
            <person name="Xi Z."/>
            <person name="Megy K."/>
            <person name="Grabherr M."/>
            <person name="Ren Q."/>
            <person name="Zdobnov E.M."/>
            <person name="Lobo N.F."/>
            <person name="Campbell K.S."/>
            <person name="Brown S.E."/>
            <person name="Bonaldo M.F."/>
            <person name="Zhu J."/>
            <person name="Sinkins S.P."/>
            <person name="Hogenkamp D.G."/>
            <person name="Amedeo P."/>
            <person name="Arensburger P."/>
            <person name="Atkinson P.W."/>
            <person name="Bidwell S."/>
            <person name="Biedler J."/>
            <person name="Birney E."/>
            <person name="Bruggner R.V."/>
            <person name="Costas J."/>
            <person name="Coy M.R."/>
            <person name="Crabtree J."/>
            <person name="Crawford M."/>
            <person name="Debruyn B."/>
            <person name="Decaprio D."/>
            <person name="Eiglmeier K."/>
            <person name="Eisenstadt E."/>
            <person name="El-Dorry H."/>
            <person name="Gelbart W.M."/>
            <person name="Gomes S.L."/>
            <person name="Hammond M."/>
            <person name="Hannick L.I."/>
            <person name="Hogan J.R."/>
            <person name="Holmes M.H."/>
            <person name="Jaffe D."/>
            <person name="Johnston J.S."/>
            <person name="Kennedy R.C."/>
            <person name="Koo H."/>
            <person name="Kravitz S."/>
            <person name="Kriventseva E.V."/>
            <person name="Kulp D."/>
            <person name="Labutti K."/>
            <person name="Lee E."/>
            <person name="Li S."/>
            <person name="Lovin D.D."/>
            <person name="Mao C."/>
            <person name="Mauceli E."/>
            <person name="Menck C.F."/>
            <person name="Miller J.R."/>
            <person name="Montgomery P."/>
            <person name="Mori A."/>
            <person name="Nascimento A.L."/>
            <person name="Naveira H.F."/>
            <person name="Nusbaum C."/>
            <person name="O'leary S."/>
            <person name="Orvis J."/>
            <person name="Pertea M."/>
            <person name="Quesneville H."/>
            <person name="Reidenbach K.R."/>
            <person name="Rogers Y.H."/>
            <person name="Roth C.W."/>
            <person name="Schneider J.R."/>
            <person name="Schatz M."/>
            <person name="Shumway M."/>
            <person name="Stanke M."/>
            <person name="Stinson E.O."/>
            <person name="Tubio J.M."/>
            <person name="Vanzee J.P."/>
            <person name="Verjovski-Almeida S."/>
            <person name="Werner D."/>
            <person name="White O."/>
            <person name="Wyder S."/>
            <person name="Zeng Q."/>
            <person name="Zhao Q."/>
            <person name="Zhao Y."/>
            <person name="Hill C.A."/>
            <person name="Raikhel A.S."/>
            <person name="Soares M.B."/>
            <person name="Knudson D.L."/>
            <person name="Lee N.H."/>
            <person name="Galagan J."/>
            <person name="Salzberg S.L."/>
            <person name="Paulsen I.T."/>
            <person name="Dimopoulos G."/>
            <person name="Collins F.H."/>
            <person name="Birren B."/>
            <person name="Fraser-Liggett C.M."/>
            <person name="Severson D.W."/>
        </authorList>
    </citation>
    <scope>NUCLEOTIDE SEQUENCE [LARGE SCALE GENOMIC DNA]</scope>
    <source>
        <strain evidence="4">Liverpool</strain>
    </source>
</reference>
<accession>Q16L07</accession>
<dbReference type="VEuPathDB" id="VectorBase:AAEL024595"/>
<evidence type="ECO:0000313" key="5">
    <source>
        <dbReference type="Proteomes" id="UP000682892"/>
    </source>
</evidence>
<evidence type="ECO:0000259" key="3">
    <source>
        <dbReference type="Pfam" id="PF13359"/>
    </source>
</evidence>
<evidence type="ECO:0000256" key="1">
    <source>
        <dbReference type="ARBA" id="ARBA00001968"/>
    </source>
</evidence>
<comment type="cofactor">
    <cofactor evidence="1">
        <name>a divalent metal cation</name>
        <dbReference type="ChEBI" id="CHEBI:60240"/>
    </cofactor>
</comment>
<reference evidence="4" key="1">
    <citation type="submission" date="2005-10" db="EMBL/GenBank/DDBJ databases">
        <authorList>
            <person name="Loftus B.J."/>
            <person name="Nene V.M."/>
            <person name="Hannick L.I."/>
            <person name="Bidwell S."/>
            <person name="Haas B."/>
            <person name="Amedeo P."/>
            <person name="Orvis J."/>
            <person name="Wortman J.R."/>
            <person name="White O.R."/>
            <person name="Salzberg S."/>
            <person name="Shumway M."/>
            <person name="Koo H."/>
            <person name="Zhao Y."/>
            <person name="Holmes M."/>
            <person name="Miller J."/>
            <person name="Schatz M."/>
            <person name="Pop M."/>
            <person name="Pai G."/>
            <person name="Utterback T."/>
            <person name="Rogers Y.-H."/>
            <person name="Kravitz S."/>
            <person name="Fraser C.M."/>
        </authorList>
    </citation>
    <scope>NUCLEOTIDE SEQUENCE</scope>
    <source>
        <strain evidence="4">Liverpool</strain>
    </source>
</reference>
<feature type="domain" description="DDE Tnp4" evidence="3">
    <location>
        <begin position="2"/>
        <end position="155"/>
    </location>
</feature>
<dbReference type="PANTHER" id="PTHR23080">
    <property type="entry name" value="THAP DOMAIN PROTEIN"/>
    <property type="match status" value="1"/>
</dbReference>
<dbReference type="AlphaFoldDB" id="Q16L07"/>
<dbReference type="HOGENOM" id="CLU_025643_3_0_1"/>
<dbReference type="EMBL" id="CH477928">
    <property type="protein sequence ID" value="EAT34998.1"/>
    <property type="molecule type" value="Genomic_DNA"/>
</dbReference>
<evidence type="ECO:0000256" key="2">
    <source>
        <dbReference type="ARBA" id="ARBA00022723"/>
    </source>
</evidence>
<reference evidence="4" key="3">
    <citation type="submission" date="2012-09" db="EMBL/GenBank/DDBJ databases">
        <authorList>
            <consortium name="VectorBase"/>
        </authorList>
    </citation>
    <scope>NUCLEOTIDE SEQUENCE</scope>
    <source>
        <strain evidence="4">Liverpool</strain>
    </source>
</reference>
<gene>
    <name evidence="4" type="ORF">AaeL_AAEL012805</name>
</gene>
<dbReference type="PANTHER" id="PTHR23080:SF144">
    <property type="entry name" value="SPINDLE AND KINETOCHORE ASSOCIATED COMPLEX SUBUNIT 3"/>
    <property type="match status" value="1"/>
</dbReference>
<dbReference type="InterPro" id="IPR027806">
    <property type="entry name" value="HARBI1_dom"/>
</dbReference>
<protein>
    <submittedName>
        <fullName evidence="4">AAEL012805-PA</fullName>
    </submittedName>
</protein>